<dbReference type="AlphaFoldDB" id="A0A3N4TWH7"/>
<dbReference type="RefSeq" id="WP_124224224.1">
    <property type="nucleotide sequence ID" value="NZ_RKQL01000008.1"/>
</dbReference>
<dbReference type="InterPro" id="IPR051536">
    <property type="entry name" value="UDG_Type-4/5"/>
</dbReference>
<feature type="domain" description="Uracil-DNA glycosylase-like" evidence="9">
    <location>
        <begin position="127"/>
        <end position="295"/>
    </location>
</feature>
<evidence type="ECO:0000256" key="1">
    <source>
        <dbReference type="ARBA" id="ARBA00022485"/>
    </source>
</evidence>
<evidence type="ECO:0000256" key="8">
    <source>
        <dbReference type="SAM" id="MobiDB-lite"/>
    </source>
</evidence>
<dbReference type="Gene3D" id="3.40.470.10">
    <property type="entry name" value="Uracil-DNA glycosylase-like domain"/>
    <property type="match status" value="1"/>
</dbReference>
<dbReference type="InterPro" id="IPR005122">
    <property type="entry name" value="Uracil-DNA_glycosylase-like"/>
</dbReference>
<dbReference type="GO" id="GO:0006281">
    <property type="term" value="P:DNA repair"/>
    <property type="evidence" value="ECO:0007669"/>
    <property type="project" value="UniProtKB-KW"/>
</dbReference>
<dbReference type="SUPFAM" id="SSF52141">
    <property type="entry name" value="Uracil-DNA glycosylase-like"/>
    <property type="match status" value="1"/>
</dbReference>
<evidence type="ECO:0000256" key="6">
    <source>
        <dbReference type="ARBA" id="ARBA00023014"/>
    </source>
</evidence>
<dbReference type="CDD" id="cd10030">
    <property type="entry name" value="UDG-F4_TTUDGA_SPO1dp_like"/>
    <property type="match status" value="1"/>
</dbReference>
<proteinExistence type="predicted"/>
<keyword evidence="11" id="KW-1185">Reference proteome</keyword>
<evidence type="ECO:0000256" key="2">
    <source>
        <dbReference type="ARBA" id="ARBA00022723"/>
    </source>
</evidence>
<dbReference type="InterPro" id="IPR036895">
    <property type="entry name" value="Uracil-DNA_glycosylase-like_sf"/>
</dbReference>
<dbReference type="EMBL" id="RKQL01000008">
    <property type="protein sequence ID" value="RPE62896.1"/>
    <property type="molecule type" value="Genomic_DNA"/>
</dbReference>
<dbReference type="GO" id="GO:0097506">
    <property type="term" value="F:deaminated base DNA N-glycosylase activity"/>
    <property type="evidence" value="ECO:0007669"/>
    <property type="project" value="UniProtKB-ARBA"/>
</dbReference>
<dbReference type="PANTHER" id="PTHR33693:SF1">
    <property type="entry name" value="TYPE-4 URACIL-DNA GLYCOSYLASE"/>
    <property type="match status" value="1"/>
</dbReference>
<evidence type="ECO:0000256" key="4">
    <source>
        <dbReference type="ARBA" id="ARBA00022801"/>
    </source>
</evidence>
<keyword evidence="6" id="KW-0411">Iron-sulfur</keyword>
<protein>
    <submittedName>
        <fullName evidence="10">DNA polymerase</fullName>
    </submittedName>
</protein>
<evidence type="ECO:0000256" key="7">
    <source>
        <dbReference type="ARBA" id="ARBA00023204"/>
    </source>
</evidence>
<organism evidence="10 11">
    <name type="scientific">Tibeticola sediminis</name>
    <dbReference type="NCBI Taxonomy" id="1917811"/>
    <lineage>
        <taxon>Bacteria</taxon>
        <taxon>Pseudomonadati</taxon>
        <taxon>Pseudomonadota</taxon>
        <taxon>Betaproteobacteria</taxon>
        <taxon>Burkholderiales</taxon>
        <taxon>Comamonadaceae</taxon>
        <taxon>Tibeticola</taxon>
    </lineage>
</organism>
<evidence type="ECO:0000313" key="11">
    <source>
        <dbReference type="Proteomes" id="UP000272193"/>
    </source>
</evidence>
<dbReference type="Pfam" id="PF03167">
    <property type="entry name" value="UDG"/>
    <property type="match status" value="1"/>
</dbReference>
<dbReference type="SMART" id="SM00986">
    <property type="entry name" value="UDG"/>
    <property type="match status" value="1"/>
</dbReference>
<keyword evidence="5" id="KW-0408">Iron</keyword>
<keyword evidence="1" id="KW-0004">4Fe-4S</keyword>
<dbReference type="PANTHER" id="PTHR33693">
    <property type="entry name" value="TYPE-5 URACIL-DNA GLYCOSYLASE"/>
    <property type="match status" value="1"/>
</dbReference>
<sequence length="306" mass="32184">MPPLTPRQRAMLAEMGVRVWLPEDRAAEAAPPAASAAVVAPETIADSAHLTRAKAENLSKNPEVSGQPQAQTPTPATPPVPTASTPAASATAVASVAAAAQDWDALRAAVESCRACPLGAQRRHAVFGVGDVRARWLVVGEAPGEQEDAQGEPFVGPSGRLLDAMLRSIGLDRAASAEGERAAAESSAVPLFAPAQAVYIANAVKCRPPRNRNPSEAEMAQCAPFLARQIEWLQPQLILAVGRIAAQAVLGRTEPLGRLRGQVYRYGNIPVVVTFHPAYLLRSPAEKARAWEDLCLARSIVDGAGL</sequence>
<feature type="region of interest" description="Disordered" evidence="8">
    <location>
        <begin position="56"/>
        <end position="86"/>
    </location>
</feature>
<evidence type="ECO:0000256" key="5">
    <source>
        <dbReference type="ARBA" id="ARBA00023004"/>
    </source>
</evidence>
<dbReference type="GO" id="GO:0046872">
    <property type="term" value="F:metal ion binding"/>
    <property type="evidence" value="ECO:0007669"/>
    <property type="project" value="UniProtKB-KW"/>
</dbReference>
<dbReference type="OrthoDB" id="5290748at2"/>
<dbReference type="GO" id="GO:0051539">
    <property type="term" value="F:4 iron, 4 sulfur cluster binding"/>
    <property type="evidence" value="ECO:0007669"/>
    <property type="project" value="UniProtKB-KW"/>
</dbReference>
<comment type="caution">
    <text evidence="10">The sequence shown here is derived from an EMBL/GenBank/DDBJ whole genome shotgun (WGS) entry which is preliminary data.</text>
</comment>
<evidence type="ECO:0000313" key="10">
    <source>
        <dbReference type="EMBL" id="RPE62896.1"/>
    </source>
</evidence>
<reference evidence="10 11" key="1">
    <citation type="submission" date="2018-11" db="EMBL/GenBank/DDBJ databases">
        <title>Genomic Encyclopedia of Type Strains, Phase IV (KMG-IV): sequencing the most valuable type-strain genomes for metagenomic binning, comparative biology and taxonomic classification.</title>
        <authorList>
            <person name="Goeker M."/>
        </authorList>
    </citation>
    <scope>NUCLEOTIDE SEQUENCE [LARGE SCALE GENOMIC DNA]</scope>
    <source>
        <strain evidence="10 11">DSM 101684</strain>
    </source>
</reference>
<name>A0A3N4TWH7_9BURK</name>
<keyword evidence="4" id="KW-0378">Hydrolase</keyword>
<evidence type="ECO:0000259" key="9">
    <source>
        <dbReference type="SMART" id="SM00986"/>
    </source>
</evidence>
<keyword evidence="2" id="KW-0479">Metal-binding</keyword>
<keyword evidence="3" id="KW-0227">DNA damage</keyword>
<dbReference type="SMART" id="SM00987">
    <property type="entry name" value="UreE_C"/>
    <property type="match status" value="1"/>
</dbReference>
<dbReference type="Proteomes" id="UP000272193">
    <property type="component" value="Unassembled WGS sequence"/>
</dbReference>
<keyword evidence="7" id="KW-0234">DNA repair</keyword>
<evidence type="ECO:0000256" key="3">
    <source>
        <dbReference type="ARBA" id="ARBA00022763"/>
    </source>
</evidence>
<accession>A0A3N4TWH7</accession>
<gene>
    <name evidence="10" type="ORF">EDC62_2595</name>
</gene>